<evidence type="ECO:0000313" key="3">
    <source>
        <dbReference type="EMBL" id="OMP05929.1"/>
    </source>
</evidence>
<dbReference type="Proteomes" id="UP000188268">
    <property type="component" value="Unassembled WGS sequence"/>
</dbReference>
<proteinExistence type="predicted"/>
<keyword evidence="4" id="KW-1185">Reference proteome</keyword>
<gene>
    <name evidence="3" type="ORF">CCACVL1_01789</name>
</gene>
<evidence type="ECO:0000256" key="1">
    <source>
        <dbReference type="SAM" id="MobiDB-lite"/>
    </source>
</evidence>
<dbReference type="Gramene" id="OMP05929">
    <property type="protein sequence ID" value="OMP05929"/>
    <property type="gene ID" value="CCACVL1_01789"/>
</dbReference>
<protein>
    <recommendedName>
        <fullName evidence="5">Transmembrane protein</fullName>
    </recommendedName>
</protein>
<feature type="transmembrane region" description="Helical" evidence="2">
    <location>
        <begin position="231"/>
        <end position="262"/>
    </location>
</feature>
<dbReference type="PANTHER" id="PTHR34379:SF3">
    <property type="entry name" value="PROTEIN, PUTATIVE-RELATED"/>
    <property type="match status" value="1"/>
</dbReference>
<feature type="compositionally biased region" description="Polar residues" evidence="1">
    <location>
        <begin position="32"/>
        <end position="42"/>
    </location>
</feature>
<reference evidence="3 4" key="1">
    <citation type="submission" date="2013-09" db="EMBL/GenBank/DDBJ databases">
        <title>Corchorus capsularis genome sequencing.</title>
        <authorList>
            <person name="Alam M."/>
            <person name="Haque M.S."/>
            <person name="Islam M.S."/>
            <person name="Emdad E.M."/>
            <person name="Islam M.M."/>
            <person name="Ahmed B."/>
            <person name="Halim A."/>
            <person name="Hossen Q.M.M."/>
            <person name="Hossain M.Z."/>
            <person name="Ahmed R."/>
            <person name="Khan M.M."/>
            <person name="Islam R."/>
            <person name="Rashid M.M."/>
            <person name="Khan S.A."/>
            <person name="Rahman M.S."/>
            <person name="Alam M."/>
        </authorList>
    </citation>
    <scope>NUCLEOTIDE SEQUENCE [LARGE SCALE GENOMIC DNA]</scope>
    <source>
        <strain evidence="4">cv. CVL-1</strain>
        <tissue evidence="3">Whole seedling</tissue>
    </source>
</reference>
<organism evidence="3 4">
    <name type="scientific">Corchorus capsularis</name>
    <name type="common">Jute</name>
    <dbReference type="NCBI Taxonomy" id="210143"/>
    <lineage>
        <taxon>Eukaryota</taxon>
        <taxon>Viridiplantae</taxon>
        <taxon>Streptophyta</taxon>
        <taxon>Embryophyta</taxon>
        <taxon>Tracheophyta</taxon>
        <taxon>Spermatophyta</taxon>
        <taxon>Magnoliopsida</taxon>
        <taxon>eudicotyledons</taxon>
        <taxon>Gunneridae</taxon>
        <taxon>Pentapetalae</taxon>
        <taxon>rosids</taxon>
        <taxon>malvids</taxon>
        <taxon>Malvales</taxon>
        <taxon>Malvaceae</taxon>
        <taxon>Grewioideae</taxon>
        <taxon>Apeibeae</taxon>
        <taxon>Corchorus</taxon>
    </lineage>
</organism>
<name>A0A1R3KFV1_COCAP</name>
<feature type="compositionally biased region" description="Basic residues" evidence="1">
    <location>
        <begin position="82"/>
        <end position="93"/>
    </location>
</feature>
<feature type="region of interest" description="Disordered" evidence="1">
    <location>
        <begin position="14"/>
        <end position="189"/>
    </location>
</feature>
<evidence type="ECO:0000313" key="4">
    <source>
        <dbReference type="Proteomes" id="UP000188268"/>
    </source>
</evidence>
<dbReference type="EMBL" id="AWWV01005110">
    <property type="protein sequence ID" value="OMP05929.1"/>
    <property type="molecule type" value="Genomic_DNA"/>
</dbReference>
<dbReference type="AlphaFoldDB" id="A0A1R3KFV1"/>
<dbReference type="OrthoDB" id="1886721at2759"/>
<evidence type="ECO:0008006" key="5">
    <source>
        <dbReference type="Google" id="ProtNLM"/>
    </source>
</evidence>
<dbReference type="PANTHER" id="PTHR34379">
    <property type="entry name" value="OS07G0553800 PROTEIN"/>
    <property type="match status" value="1"/>
</dbReference>
<accession>A0A1R3KFV1</accession>
<comment type="caution">
    <text evidence="3">The sequence shown here is derived from an EMBL/GenBank/DDBJ whole genome shotgun (WGS) entry which is preliminary data.</text>
</comment>
<feature type="compositionally biased region" description="Basic and acidic residues" evidence="1">
    <location>
        <begin position="134"/>
        <end position="155"/>
    </location>
</feature>
<feature type="compositionally biased region" description="Polar residues" evidence="1">
    <location>
        <begin position="100"/>
        <end position="109"/>
    </location>
</feature>
<keyword evidence="2" id="KW-0472">Membrane</keyword>
<keyword evidence="2" id="KW-0812">Transmembrane</keyword>
<evidence type="ECO:0000256" key="2">
    <source>
        <dbReference type="SAM" id="Phobius"/>
    </source>
</evidence>
<dbReference type="OMA" id="CSKFRLK"/>
<dbReference type="InterPro" id="IPR040411">
    <property type="entry name" value="At5g23160-like"/>
</dbReference>
<keyword evidence="2" id="KW-1133">Transmembrane helix</keyword>
<sequence length="315" mass="35337">MAKTHQNGCFLGCFGFSGNKKKPPKAFHAGSQKKNSSNNFLSWPTFRLSSRKSRTKTVPVDNNSDKADQPPPPRPPADGKTKTSKLIKNKKKSDPKLISSKPQAQNPVSNHKRPSRQNSKADIKQVPPSNQAAARDKPKETTRLQQGPDHHEQRKIILGNRKLLDPLRSTGSSLPGSPKPKPKPTKLSHTVSLPALEGSKRVVNPRVHARFNLKELQRKQNNEVVQKFDPLIGMSIIMVTLIIMLVWGRFCAILCTSAWFYFCPRFRTAISDNDNDNVTVKSTTNSNELDLNSEEYKKKVVLEGLLERNVHRVTI</sequence>